<organism evidence="2 3">
    <name type="scientific">Metschnikowia bicuspidata</name>
    <dbReference type="NCBI Taxonomy" id="27322"/>
    <lineage>
        <taxon>Eukaryota</taxon>
        <taxon>Fungi</taxon>
        <taxon>Dikarya</taxon>
        <taxon>Ascomycota</taxon>
        <taxon>Saccharomycotina</taxon>
        <taxon>Pichiomycetes</taxon>
        <taxon>Metschnikowiaceae</taxon>
        <taxon>Metschnikowia</taxon>
    </lineage>
</organism>
<dbReference type="AlphaFoldDB" id="A0A4P9Z9E2"/>
<name>A0A4P9Z9E2_9ASCO</name>
<evidence type="ECO:0000313" key="2">
    <source>
        <dbReference type="EMBL" id="RKP29384.1"/>
    </source>
</evidence>
<dbReference type="OrthoDB" id="4026708at2759"/>
<keyword evidence="3" id="KW-1185">Reference proteome</keyword>
<dbReference type="EMBL" id="ML004490">
    <property type="protein sequence ID" value="RKP29384.1"/>
    <property type="molecule type" value="Genomic_DNA"/>
</dbReference>
<protein>
    <submittedName>
        <fullName evidence="2">Uncharacterized protein</fullName>
    </submittedName>
</protein>
<feature type="region of interest" description="Disordered" evidence="1">
    <location>
        <begin position="1"/>
        <end position="23"/>
    </location>
</feature>
<dbReference type="Proteomes" id="UP000268321">
    <property type="component" value="Unassembled WGS sequence"/>
</dbReference>
<accession>A0A4P9Z9E2</accession>
<feature type="region of interest" description="Disordered" evidence="1">
    <location>
        <begin position="66"/>
        <end position="87"/>
    </location>
</feature>
<proteinExistence type="predicted"/>
<reference evidence="3" key="1">
    <citation type="journal article" date="2018" name="Nat. Microbiol.">
        <title>Leveraging single-cell genomics to expand the fungal tree of life.</title>
        <authorList>
            <person name="Ahrendt S.R."/>
            <person name="Quandt C.A."/>
            <person name="Ciobanu D."/>
            <person name="Clum A."/>
            <person name="Salamov A."/>
            <person name="Andreopoulos B."/>
            <person name="Cheng J.F."/>
            <person name="Woyke T."/>
            <person name="Pelin A."/>
            <person name="Henrissat B."/>
            <person name="Reynolds N.K."/>
            <person name="Benny G.L."/>
            <person name="Smith M.E."/>
            <person name="James T.Y."/>
            <person name="Grigoriev I.V."/>
        </authorList>
    </citation>
    <scope>NUCLEOTIDE SEQUENCE [LARGE SCALE GENOMIC DNA]</scope>
    <source>
        <strain evidence="3">Baker2002</strain>
    </source>
</reference>
<gene>
    <name evidence="2" type="ORF">METBISCDRAFT_24269</name>
</gene>
<sequence>MNIRNVEQPIKRKRGRPPKKQPLDVYTSFTSLFQTVSGSIIPDAESNSNVMVKLGKPDSCIPLMKVSQSSGTKHRHRGRGALASGGAKSLTTVLPSRSGSPSGSQLSLGTPLSTNANVPFQGSFRAPPDNQVENIQGVIGSQDDGFDTIMPRMRRILSSYDVPPASVQYASCSYISSACRSDSEVCFEALGQSPVNHDLGILYELTKEIIGQNYLGTESVKSPSSHLSAAQNDNHISFNSFVCDRSRAALSFEQGIFDLNDLAPLERLEHHKLEIVVNNDVYIYSSIMDRSSVSDKDMLPRVPNCRTECASEYGTSMLNNINEIAVKFDLHPQMNSTMDINSSPEIKWPSATDMIPGTDANSDWNCFKEIPSCMHMAINLNALPCSDLCDARAALKRAFSEHCLLRL</sequence>
<evidence type="ECO:0000256" key="1">
    <source>
        <dbReference type="SAM" id="MobiDB-lite"/>
    </source>
</evidence>
<evidence type="ECO:0000313" key="3">
    <source>
        <dbReference type="Proteomes" id="UP000268321"/>
    </source>
</evidence>